<dbReference type="GO" id="GO:0005739">
    <property type="term" value="C:mitochondrion"/>
    <property type="evidence" value="ECO:0007669"/>
    <property type="project" value="UniProtKB-SubCell"/>
</dbReference>
<dbReference type="FunCoup" id="A0A6J2Y6C8">
    <property type="interactions" value="665"/>
</dbReference>
<evidence type="ECO:0000256" key="3">
    <source>
        <dbReference type="ARBA" id="ARBA00022980"/>
    </source>
</evidence>
<evidence type="ECO:0000313" key="10">
    <source>
        <dbReference type="RefSeq" id="XP_030759393.1"/>
    </source>
</evidence>
<keyword evidence="9" id="KW-1185">Reference proteome</keyword>
<dbReference type="CTD" id="51253"/>
<evidence type="ECO:0000313" key="9">
    <source>
        <dbReference type="Proteomes" id="UP000504635"/>
    </source>
</evidence>
<dbReference type="InParanoid" id="A0A6J2Y6C8"/>
<dbReference type="KEGG" id="soy:115884834"/>
<dbReference type="RefSeq" id="XP_030759393.1">
    <property type="nucleotide sequence ID" value="XM_030903533.1"/>
</dbReference>
<accession>A0A6J2Y6C8</accession>
<keyword evidence="5" id="KW-0687">Ribonucleoprotein</keyword>
<dbReference type="PANTHER" id="PTHR15889">
    <property type="entry name" value="MITOCHONDRIAL RIBOSOMAL PROTEIN L37"/>
    <property type="match status" value="1"/>
</dbReference>
<reference evidence="10" key="1">
    <citation type="submission" date="2025-08" db="UniProtKB">
        <authorList>
            <consortium name="RefSeq"/>
        </authorList>
    </citation>
    <scope>IDENTIFICATION</scope>
    <source>
        <tissue evidence="10">Gonads</tissue>
    </source>
</reference>
<organism evidence="9 10">
    <name type="scientific">Sitophilus oryzae</name>
    <name type="common">Rice weevil</name>
    <name type="synonym">Curculio oryzae</name>
    <dbReference type="NCBI Taxonomy" id="7048"/>
    <lineage>
        <taxon>Eukaryota</taxon>
        <taxon>Metazoa</taxon>
        <taxon>Ecdysozoa</taxon>
        <taxon>Arthropoda</taxon>
        <taxon>Hexapoda</taxon>
        <taxon>Insecta</taxon>
        <taxon>Pterygota</taxon>
        <taxon>Neoptera</taxon>
        <taxon>Endopterygota</taxon>
        <taxon>Coleoptera</taxon>
        <taxon>Polyphaga</taxon>
        <taxon>Cucujiformia</taxon>
        <taxon>Curculionidae</taxon>
        <taxon>Dryophthorinae</taxon>
        <taxon>Sitophilus</taxon>
    </lineage>
</organism>
<dbReference type="GeneID" id="115884834"/>
<evidence type="ECO:0000256" key="7">
    <source>
        <dbReference type="ARBA" id="ARBA00039442"/>
    </source>
</evidence>
<dbReference type="Proteomes" id="UP000504635">
    <property type="component" value="Unplaced"/>
</dbReference>
<keyword evidence="4" id="KW-0496">Mitochondrion</keyword>
<evidence type="ECO:0000256" key="8">
    <source>
        <dbReference type="ARBA" id="ARBA00041617"/>
    </source>
</evidence>
<evidence type="ECO:0000256" key="6">
    <source>
        <dbReference type="ARBA" id="ARBA00037985"/>
    </source>
</evidence>
<dbReference type="PANTHER" id="PTHR15889:SF2">
    <property type="entry name" value="LARGE RIBOSOMAL SUBUNIT PROTEIN ML37"/>
    <property type="match status" value="1"/>
</dbReference>
<dbReference type="GO" id="GO:1990904">
    <property type="term" value="C:ribonucleoprotein complex"/>
    <property type="evidence" value="ECO:0007669"/>
    <property type="project" value="UniProtKB-KW"/>
</dbReference>
<keyword evidence="3 10" id="KW-0689">Ribosomal protein</keyword>
<dbReference type="AlphaFoldDB" id="A0A6J2Y6C8"/>
<dbReference type="Pfam" id="PF07147">
    <property type="entry name" value="PDCD9"/>
    <property type="match status" value="1"/>
</dbReference>
<evidence type="ECO:0000256" key="1">
    <source>
        <dbReference type="ARBA" id="ARBA00004173"/>
    </source>
</evidence>
<evidence type="ECO:0000256" key="4">
    <source>
        <dbReference type="ARBA" id="ARBA00023128"/>
    </source>
</evidence>
<evidence type="ECO:0000256" key="5">
    <source>
        <dbReference type="ARBA" id="ARBA00023274"/>
    </source>
</evidence>
<evidence type="ECO:0000256" key="2">
    <source>
        <dbReference type="ARBA" id="ARBA00022946"/>
    </source>
</evidence>
<comment type="subcellular location">
    <subcellularLocation>
        <location evidence="1">Mitochondrion</location>
    </subcellularLocation>
</comment>
<dbReference type="GO" id="GO:0003735">
    <property type="term" value="F:structural constituent of ribosome"/>
    <property type="evidence" value="ECO:0007669"/>
    <property type="project" value="InterPro"/>
</dbReference>
<proteinExistence type="inferred from homology"/>
<dbReference type="InterPro" id="IPR052482">
    <property type="entry name" value="mtLSU_mL37"/>
</dbReference>
<keyword evidence="2" id="KW-0809">Transit peptide</keyword>
<gene>
    <name evidence="10" type="primary">LOC115884834</name>
</gene>
<dbReference type="OrthoDB" id="5835618at2759"/>
<dbReference type="GO" id="GO:0005840">
    <property type="term" value="C:ribosome"/>
    <property type="evidence" value="ECO:0007669"/>
    <property type="project" value="UniProtKB-KW"/>
</dbReference>
<protein>
    <recommendedName>
        <fullName evidence="7">Large ribosomal subunit protein mL37</fullName>
    </recommendedName>
    <alternativeName>
        <fullName evidence="8">39S ribosomal protein L37, mitochondrial</fullName>
    </alternativeName>
</protein>
<comment type="similarity">
    <text evidence="6">Belongs to the mitochondrion-specific ribosomal protein mL37 family.</text>
</comment>
<dbReference type="GO" id="GO:0006412">
    <property type="term" value="P:translation"/>
    <property type="evidence" value="ECO:0007669"/>
    <property type="project" value="InterPro"/>
</dbReference>
<sequence>MRKTPCLFRQHIGWHFQNHWKVQGRRRPLDTGIENILNEKGIQVENPREFLKEKVIHERVEVVGYKNKVTPQDKTHPNWHDQPLLTFKDNNVLLEGLPQAKMLTNSVEIKEGLPETVQLPEITKELNRRIKKVILGSKIFDAEQVKLPKVKDPERPAWNFPRSYGISQNRAYNLLFSKLLSVIESSSDLELVKQRYLTNNVNFSYSFEKNGDLVQFQLTGDFVLLSKTPLNPVTTQSTKEFDLPDLYPIKPTITLNEENIYVVEDTYPVKKGSPVYHPHTIFINFDKEVVKNLFEEEVTQSQIYARNLIKTFTAAASYAKALYGSNVKNLPTPVTLQAIQTDGKTFHFGILQLNTLDVDSKETKNVWYQTPGLPLFEKCGYDLGKPVLAGYNKDVVRHILAFYNSK</sequence>
<name>A0A6J2Y6C8_SITOR</name>
<dbReference type="InterPro" id="IPR010793">
    <property type="entry name" value="Ribosomal_mL37/mL65"/>
</dbReference>